<dbReference type="AlphaFoldDB" id="A0A0P6X289"/>
<dbReference type="GO" id="GO:0043138">
    <property type="term" value="F:3'-5' DNA helicase activity"/>
    <property type="evidence" value="ECO:0007669"/>
    <property type="project" value="UniProtKB-EC"/>
</dbReference>
<organism evidence="15 16">
    <name type="scientific">Leptolinea tardivitalis</name>
    <dbReference type="NCBI Taxonomy" id="229920"/>
    <lineage>
        <taxon>Bacteria</taxon>
        <taxon>Bacillati</taxon>
        <taxon>Chloroflexota</taxon>
        <taxon>Anaerolineae</taxon>
        <taxon>Anaerolineales</taxon>
        <taxon>Anaerolineaceae</taxon>
        <taxon>Leptolinea</taxon>
    </lineage>
</organism>
<feature type="domain" description="UvrD-like helicase ATP-binding" evidence="13">
    <location>
        <begin position="9"/>
        <end position="286"/>
    </location>
</feature>
<dbReference type="InterPro" id="IPR014017">
    <property type="entry name" value="DNA_helicase_UvrD-like_C"/>
</dbReference>
<feature type="domain" description="UvrD-like helicase C-terminal" evidence="14">
    <location>
        <begin position="287"/>
        <end position="565"/>
    </location>
</feature>
<evidence type="ECO:0000259" key="13">
    <source>
        <dbReference type="PROSITE" id="PS51198"/>
    </source>
</evidence>
<protein>
    <recommendedName>
        <fullName evidence="9">DNA 3'-5' helicase</fullName>
        <ecNumber evidence="9">5.6.2.4</ecNumber>
    </recommendedName>
</protein>
<dbReference type="GO" id="GO:0016887">
    <property type="term" value="F:ATP hydrolysis activity"/>
    <property type="evidence" value="ECO:0007669"/>
    <property type="project" value="RHEA"/>
</dbReference>
<dbReference type="InterPro" id="IPR027417">
    <property type="entry name" value="P-loop_NTPase"/>
</dbReference>
<dbReference type="FunFam" id="1.10.10.160:FF:000001">
    <property type="entry name" value="ATP-dependent DNA helicase"/>
    <property type="match status" value="1"/>
</dbReference>
<keyword evidence="6" id="KW-0238">DNA-binding</keyword>
<dbReference type="Pfam" id="PF21196">
    <property type="entry name" value="PcrA_UvrD_tudor"/>
    <property type="match status" value="1"/>
</dbReference>
<evidence type="ECO:0000256" key="4">
    <source>
        <dbReference type="ARBA" id="ARBA00022806"/>
    </source>
</evidence>
<dbReference type="InterPro" id="IPR014016">
    <property type="entry name" value="UvrD-like_ATP-bd"/>
</dbReference>
<dbReference type="CDD" id="cd17932">
    <property type="entry name" value="DEXQc_UvrD"/>
    <property type="match status" value="1"/>
</dbReference>
<gene>
    <name evidence="15" type="ORF">ADM99_04520</name>
</gene>
<evidence type="ECO:0000256" key="8">
    <source>
        <dbReference type="ARBA" id="ARBA00034617"/>
    </source>
</evidence>
<evidence type="ECO:0000256" key="9">
    <source>
        <dbReference type="ARBA" id="ARBA00034808"/>
    </source>
</evidence>
<name>A0A0P6X289_9CHLR</name>
<evidence type="ECO:0000313" key="16">
    <source>
        <dbReference type="Proteomes" id="UP000050430"/>
    </source>
</evidence>
<dbReference type="GO" id="GO:0033202">
    <property type="term" value="C:DNA helicase complex"/>
    <property type="evidence" value="ECO:0007669"/>
    <property type="project" value="TreeGrafter"/>
</dbReference>
<evidence type="ECO:0000256" key="3">
    <source>
        <dbReference type="ARBA" id="ARBA00022801"/>
    </source>
</evidence>
<dbReference type="GO" id="GO:0000725">
    <property type="term" value="P:recombinational repair"/>
    <property type="evidence" value="ECO:0007669"/>
    <property type="project" value="TreeGrafter"/>
</dbReference>
<reference evidence="15 16" key="1">
    <citation type="submission" date="2015-07" db="EMBL/GenBank/DDBJ databases">
        <title>Genome sequence of Leptolinea tardivitalis DSM 16556.</title>
        <authorList>
            <person name="Hemp J."/>
            <person name="Ward L.M."/>
            <person name="Pace L.A."/>
            <person name="Fischer W.W."/>
        </authorList>
    </citation>
    <scope>NUCLEOTIDE SEQUENCE [LARGE SCALE GENOMIC DNA]</scope>
    <source>
        <strain evidence="15 16">YMTK-2</strain>
    </source>
</reference>
<dbReference type="GO" id="GO:0003677">
    <property type="term" value="F:DNA binding"/>
    <property type="evidence" value="ECO:0007669"/>
    <property type="project" value="UniProtKB-KW"/>
</dbReference>
<feature type="region of interest" description="Disordered" evidence="12">
    <location>
        <begin position="650"/>
        <end position="687"/>
    </location>
</feature>
<evidence type="ECO:0000256" key="1">
    <source>
        <dbReference type="ARBA" id="ARBA00009922"/>
    </source>
</evidence>
<feature type="compositionally biased region" description="Low complexity" evidence="12">
    <location>
        <begin position="650"/>
        <end position="661"/>
    </location>
</feature>
<dbReference type="PATRIC" id="fig|229920.5.peg.2565"/>
<keyword evidence="16" id="KW-1185">Reference proteome</keyword>
<dbReference type="Pfam" id="PF13361">
    <property type="entry name" value="UvrD_C"/>
    <property type="match status" value="1"/>
</dbReference>
<comment type="caution">
    <text evidence="15">The sequence shown here is derived from an EMBL/GenBank/DDBJ whole genome shotgun (WGS) entry which is preliminary data.</text>
</comment>
<dbReference type="GO" id="GO:0009314">
    <property type="term" value="P:response to radiation"/>
    <property type="evidence" value="ECO:0007669"/>
    <property type="project" value="UniProtKB-ARBA"/>
</dbReference>
<evidence type="ECO:0000313" key="15">
    <source>
        <dbReference type="EMBL" id="KPL73461.1"/>
    </source>
</evidence>
<dbReference type="Gene3D" id="1.10.10.160">
    <property type="match status" value="1"/>
</dbReference>
<evidence type="ECO:0000256" key="5">
    <source>
        <dbReference type="ARBA" id="ARBA00022840"/>
    </source>
</evidence>
<dbReference type="STRING" id="229920.ADM99_04520"/>
<keyword evidence="3 11" id="KW-0378">Hydrolase</keyword>
<evidence type="ECO:0000256" key="12">
    <source>
        <dbReference type="SAM" id="MobiDB-lite"/>
    </source>
</evidence>
<dbReference type="PANTHER" id="PTHR11070">
    <property type="entry name" value="UVRD / RECB / PCRA DNA HELICASE FAMILY MEMBER"/>
    <property type="match status" value="1"/>
</dbReference>
<keyword evidence="4 11" id="KW-0347">Helicase</keyword>
<dbReference type="GO" id="GO:0005829">
    <property type="term" value="C:cytosol"/>
    <property type="evidence" value="ECO:0007669"/>
    <property type="project" value="TreeGrafter"/>
</dbReference>
<sequence>MIPNPDFLSGLNPQQKQAVTAPPGHILVLAGPGSGKTRVLTHRIAYLITQYHLPPSNILAVTFTNKAARVMESRLEDLLGEKPQGIWLGTFHAICARILRREAENLPFSSNFVIYDEDDQQSLVKTALRELNIDEKMFKPASIRSVISTAKNNMQTPDDLTSRNYREEVNLRVYRRYQELLRVNNALDFDDLLNEVVNLLTQNQAVRDRYSRRFGEILVDEFQDTNTAQYQILRSLAVGNASMFVVGDEDQSIYRWRGADYRNVQSFERDFPDCQKILLEQNYRSTQTVLDAARAIIDHNINRTPKRLFSDNGKGEAITLFESADDKLEADYVADTIRQNLKAKKWKGSQVAVMYRTNAQSRLLEEAFLRANLPYRLVGAQRFYGRREVKDIIAYLRLIYNPSDEVSLTRVINVPPRGIGDKTVTTLQQRAHEMNISAGEVLADLGKLGQQSAHFASFSGRSALSLADFGSNLNTWREASSKGMPLTRLFFQILEDTAYQEYIDDTTEEGHQRWENVLELGKIAAEFEDRGLDEFLERLALVSDQDTLAEDVEAPTLLTLHAAKGLEFPIVFITGLDDGLLPHSRSLDDPEEMAEERRLLYVGITRAKDRVYLTRADRRSTYGGYDNSAPSRFLKDIPAKLLLQQGAVSSSRGGFSSSYSSPRERRTESYANWTTPSPTYGSFKPTPRQAKPAVEQRFPANCRVKHEVWGEGLVVKSVLEDGDETVDVFFDTVGFKRLAASLAKLEIIKK</sequence>
<evidence type="ECO:0000256" key="11">
    <source>
        <dbReference type="PROSITE-ProRule" id="PRU00560"/>
    </source>
</evidence>
<proteinExistence type="inferred from homology"/>
<dbReference type="SUPFAM" id="SSF52540">
    <property type="entry name" value="P-loop containing nucleoside triphosphate hydrolases"/>
    <property type="match status" value="1"/>
</dbReference>
<dbReference type="EMBL" id="LGCK01000006">
    <property type="protein sequence ID" value="KPL73461.1"/>
    <property type="molecule type" value="Genomic_DNA"/>
</dbReference>
<evidence type="ECO:0000256" key="6">
    <source>
        <dbReference type="ARBA" id="ARBA00023125"/>
    </source>
</evidence>
<feature type="binding site" evidence="11">
    <location>
        <begin position="30"/>
        <end position="37"/>
    </location>
    <ligand>
        <name>ATP</name>
        <dbReference type="ChEBI" id="CHEBI:30616"/>
    </ligand>
</feature>
<keyword evidence="5 11" id="KW-0067">ATP-binding</keyword>
<comment type="catalytic activity">
    <reaction evidence="8">
        <text>Couples ATP hydrolysis with the unwinding of duplex DNA by translocating in the 3'-5' direction.</text>
        <dbReference type="EC" id="5.6.2.4"/>
    </reaction>
</comment>
<evidence type="ECO:0000259" key="14">
    <source>
        <dbReference type="PROSITE" id="PS51217"/>
    </source>
</evidence>
<evidence type="ECO:0000256" key="10">
    <source>
        <dbReference type="ARBA" id="ARBA00048988"/>
    </source>
</evidence>
<evidence type="ECO:0000256" key="7">
    <source>
        <dbReference type="ARBA" id="ARBA00023235"/>
    </source>
</evidence>
<dbReference type="Proteomes" id="UP000050430">
    <property type="component" value="Unassembled WGS sequence"/>
</dbReference>
<dbReference type="PROSITE" id="PS51198">
    <property type="entry name" value="UVRD_HELICASE_ATP_BIND"/>
    <property type="match status" value="1"/>
</dbReference>
<evidence type="ECO:0000256" key="2">
    <source>
        <dbReference type="ARBA" id="ARBA00022741"/>
    </source>
</evidence>
<dbReference type="PANTHER" id="PTHR11070:SF2">
    <property type="entry name" value="ATP-DEPENDENT DNA HELICASE SRS2"/>
    <property type="match status" value="1"/>
</dbReference>
<comment type="catalytic activity">
    <reaction evidence="10">
        <text>ATP + H2O = ADP + phosphate + H(+)</text>
        <dbReference type="Rhea" id="RHEA:13065"/>
        <dbReference type="ChEBI" id="CHEBI:15377"/>
        <dbReference type="ChEBI" id="CHEBI:15378"/>
        <dbReference type="ChEBI" id="CHEBI:30616"/>
        <dbReference type="ChEBI" id="CHEBI:43474"/>
        <dbReference type="ChEBI" id="CHEBI:456216"/>
        <dbReference type="EC" id="5.6.2.4"/>
    </reaction>
</comment>
<dbReference type="Gene3D" id="1.10.486.10">
    <property type="entry name" value="PCRA, domain 4"/>
    <property type="match status" value="1"/>
</dbReference>
<keyword evidence="2 11" id="KW-0547">Nucleotide-binding</keyword>
<comment type="similarity">
    <text evidence="1">Belongs to the helicase family. UvrD subfamily.</text>
</comment>
<dbReference type="Pfam" id="PF00580">
    <property type="entry name" value="UvrD-helicase"/>
    <property type="match status" value="1"/>
</dbReference>
<dbReference type="CDD" id="cd18807">
    <property type="entry name" value="SF1_C_UvrD"/>
    <property type="match status" value="1"/>
</dbReference>
<dbReference type="OrthoDB" id="9810135at2"/>
<dbReference type="EC" id="5.6.2.4" evidence="9"/>
<dbReference type="InterPro" id="IPR000212">
    <property type="entry name" value="DNA_helicase_UvrD/REP"/>
</dbReference>
<dbReference type="GO" id="GO:0005524">
    <property type="term" value="F:ATP binding"/>
    <property type="evidence" value="ECO:0007669"/>
    <property type="project" value="UniProtKB-UniRule"/>
</dbReference>
<feature type="compositionally biased region" description="Polar residues" evidence="12">
    <location>
        <begin position="671"/>
        <end position="680"/>
    </location>
</feature>
<dbReference type="InterPro" id="IPR013986">
    <property type="entry name" value="DExx_box_DNA_helicase_dom_sf"/>
</dbReference>
<dbReference type="Gene3D" id="3.40.50.300">
    <property type="entry name" value="P-loop containing nucleotide triphosphate hydrolases"/>
    <property type="match status" value="2"/>
</dbReference>
<keyword evidence="7" id="KW-0413">Isomerase</keyword>
<dbReference type="RefSeq" id="WP_062421917.1">
    <property type="nucleotide sequence ID" value="NZ_BBYA01000009.1"/>
</dbReference>
<accession>A0A0P6X289</accession>
<dbReference type="PROSITE" id="PS51217">
    <property type="entry name" value="UVRD_HELICASE_CTER"/>
    <property type="match status" value="1"/>
</dbReference>